<dbReference type="Pfam" id="PF01121">
    <property type="entry name" value="CoaE"/>
    <property type="match status" value="1"/>
</dbReference>
<evidence type="ECO:0000256" key="4">
    <source>
        <dbReference type="ARBA" id="ARBA00022993"/>
    </source>
</evidence>
<dbReference type="RefSeq" id="WP_135795296.1">
    <property type="nucleotide sequence ID" value="NZ_CP032096.1"/>
</dbReference>
<comment type="function">
    <text evidence="5">Catalyzes the phosphorylation of the 3'-hydroxyl group of dephosphocoenzyme A to form coenzyme A.</text>
</comment>
<comment type="similarity">
    <text evidence="1 5">Belongs to the CoaE family.</text>
</comment>
<dbReference type="OrthoDB" id="9812943at2"/>
<dbReference type="HAMAP" id="MF_00376">
    <property type="entry name" value="Dephospho_CoA_kinase"/>
    <property type="match status" value="1"/>
</dbReference>
<name>A0A4P7NYG8_9GAMM</name>
<keyword evidence="8" id="KW-1185">Reference proteome</keyword>
<dbReference type="InterPro" id="IPR027417">
    <property type="entry name" value="P-loop_NTPase"/>
</dbReference>
<comment type="subcellular location">
    <subcellularLocation>
        <location evidence="5">Cytoplasm</location>
    </subcellularLocation>
</comment>
<dbReference type="EMBL" id="CP032096">
    <property type="protein sequence ID" value="QBZ82599.1"/>
    <property type="molecule type" value="Genomic_DNA"/>
</dbReference>
<keyword evidence="5" id="KW-0963">Cytoplasm</keyword>
<protein>
    <recommendedName>
        <fullName evidence="5 6">Dephospho-CoA kinase</fullName>
        <ecNumber evidence="5 6">2.7.1.24</ecNumber>
    </recommendedName>
    <alternativeName>
        <fullName evidence="5">Dephosphocoenzyme A kinase</fullName>
    </alternativeName>
</protein>
<evidence type="ECO:0000256" key="3">
    <source>
        <dbReference type="ARBA" id="ARBA00022840"/>
    </source>
</evidence>
<keyword evidence="5 7" id="KW-0418">Kinase</keyword>
<dbReference type="AlphaFoldDB" id="A0A4P7NYG8"/>
<evidence type="ECO:0000256" key="2">
    <source>
        <dbReference type="ARBA" id="ARBA00022741"/>
    </source>
</evidence>
<dbReference type="InterPro" id="IPR001977">
    <property type="entry name" value="Depp_CoAkinase"/>
</dbReference>
<dbReference type="Proteomes" id="UP000296201">
    <property type="component" value="Chromosome"/>
</dbReference>
<evidence type="ECO:0000256" key="5">
    <source>
        <dbReference type="HAMAP-Rule" id="MF_00376"/>
    </source>
</evidence>
<comment type="pathway">
    <text evidence="5">Cofactor biosynthesis; coenzyme A biosynthesis; CoA from (R)-pantothenate: step 5/5.</text>
</comment>
<keyword evidence="4 5" id="KW-0173">Coenzyme A biosynthesis</keyword>
<keyword evidence="2 5" id="KW-0547">Nucleotide-binding</keyword>
<dbReference type="PANTHER" id="PTHR10695:SF46">
    <property type="entry name" value="BIFUNCTIONAL COENZYME A SYNTHASE-RELATED"/>
    <property type="match status" value="1"/>
</dbReference>
<evidence type="ECO:0000313" key="7">
    <source>
        <dbReference type="EMBL" id="QBZ82599.1"/>
    </source>
</evidence>
<reference evidence="7 8" key="1">
    <citation type="submission" date="2018-08" db="EMBL/GenBank/DDBJ databases">
        <title>Horizontal acquisition of hydrogen conversion ability and other habitat adaptations in Hydrogenovibrio crunogenus strains.</title>
        <authorList>
            <person name="Gonnella G."/>
            <person name="Adam N."/>
            <person name="Perner M."/>
        </authorList>
    </citation>
    <scope>NUCLEOTIDE SEQUENCE [LARGE SCALE GENOMIC DNA]</scope>
    <source>
        <strain evidence="7 8">SP-41</strain>
    </source>
</reference>
<dbReference type="PROSITE" id="PS51219">
    <property type="entry name" value="DPCK"/>
    <property type="match status" value="1"/>
</dbReference>
<sequence>MKVYGLTGGIGSGKTTVRQLFEQEGVPTLDADQIARDVVAKNQPGLAEIERIFGADFLTDGELNRAKLRELIFNDTSAKKTLEAILHPLIRQRTEQLIEQLEKQHPPAIVIEIPLLTETGKPNYIDEVIVLDLAPETQLKRAITRDQLPAEDIQKIIQQQATRAERLSVADIILNTEQSTETLKKDIQSLLHSNQDT</sequence>
<dbReference type="GO" id="GO:0015937">
    <property type="term" value="P:coenzyme A biosynthetic process"/>
    <property type="evidence" value="ECO:0007669"/>
    <property type="project" value="UniProtKB-UniRule"/>
</dbReference>
<dbReference type="EC" id="2.7.1.24" evidence="5 6"/>
<dbReference type="SUPFAM" id="SSF52540">
    <property type="entry name" value="P-loop containing nucleoside triphosphate hydrolases"/>
    <property type="match status" value="1"/>
</dbReference>
<gene>
    <name evidence="5 7" type="primary">coaE</name>
    <name evidence="7" type="ORF">GHNINEIG_00631</name>
</gene>
<dbReference type="NCBIfam" id="TIGR00152">
    <property type="entry name" value="dephospho-CoA kinase"/>
    <property type="match status" value="1"/>
</dbReference>
<dbReference type="UniPathway" id="UPA00241">
    <property type="reaction ID" value="UER00356"/>
</dbReference>
<dbReference type="CDD" id="cd02022">
    <property type="entry name" value="DPCK"/>
    <property type="match status" value="1"/>
</dbReference>
<dbReference type="GO" id="GO:0005524">
    <property type="term" value="F:ATP binding"/>
    <property type="evidence" value="ECO:0007669"/>
    <property type="project" value="UniProtKB-UniRule"/>
</dbReference>
<evidence type="ECO:0000256" key="1">
    <source>
        <dbReference type="ARBA" id="ARBA00009018"/>
    </source>
</evidence>
<dbReference type="PANTHER" id="PTHR10695">
    <property type="entry name" value="DEPHOSPHO-COA KINASE-RELATED"/>
    <property type="match status" value="1"/>
</dbReference>
<evidence type="ECO:0000313" key="8">
    <source>
        <dbReference type="Proteomes" id="UP000296201"/>
    </source>
</evidence>
<feature type="binding site" evidence="5">
    <location>
        <begin position="11"/>
        <end position="16"/>
    </location>
    <ligand>
        <name>ATP</name>
        <dbReference type="ChEBI" id="CHEBI:30616"/>
    </ligand>
</feature>
<comment type="catalytic activity">
    <reaction evidence="5">
        <text>3'-dephospho-CoA + ATP = ADP + CoA + H(+)</text>
        <dbReference type="Rhea" id="RHEA:18245"/>
        <dbReference type="ChEBI" id="CHEBI:15378"/>
        <dbReference type="ChEBI" id="CHEBI:30616"/>
        <dbReference type="ChEBI" id="CHEBI:57287"/>
        <dbReference type="ChEBI" id="CHEBI:57328"/>
        <dbReference type="ChEBI" id="CHEBI:456216"/>
        <dbReference type="EC" id="2.7.1.24"/>
    </reaction>
</comment>
<accession>A0A4P7NYG8</accession>
<dbReference type="GO" id="GO:0004140">
    <property type="term" value="F:dephospho-CoA kinase activity"/>
    <property type="evidence" value="ECO:0007669"/>
    <property type="project" value="UniProtKB-UniRule"/>
</dbReference>
<proteinExistence type="inferred from homology"/>
<organism evidence="7 8">
    <name type="scientific">Hydrogenovibrio crunogenus</name>
    <dbReference type="NCBI Taxonomy" id="39765"/>
    <lineage>
        <taxon>Bacteria</taxon>
        <taxon>Pseudomonadati</taxon>
        <taxon>Pseudomonadota</taxon>
        <taxon>Gammaproteobacteria</taxon>
        <taxon>Thiotrichales</taxon>
        <taxon>Piscirickettsiaceae</taxon>
        <taxon>Hydrogenovibrio</taxon>
    </lineage>
</organism>
<dbReference type="Gene3D" id="3.40.50.300">
    <property type="entry name" value="P-loop containing nucleotide triphosphate hydrolases"/>
    <property type="match status" value="1"/>
</dbReference>
<dbReference type="GO" id="GO:0005737">
    <property type="term" value="C:cytoplasm"/>
    <property type="evidence" value="ECO:0007669"/>
    <property type="project" value="UniProtKB-SubCell"/>
</dbReference>
<keyword evidence="5 7" id="KW-0808">Transferase</keyword>
<evidence type="ECO:0000256" key="6">
    <source>
        <dbReference type="NCBIfam" id="TIGR00152"/>
    </source>
</evidence>
<keyword evidence="3 5" id="KW-0067">ATP-binding</keyword>